<protein>
    <recommendedName>
        <fullName evidence="1">DUF3837 domain-containing protein</fullName>
    </recommendedName>
</protein>
<comment type="caution">
    <text evidence="2">The sequence shown here is derived from an EMBL/GenBank/DDBJ whole genome shotgun (WGS) entry which is preliminary data.</text>
</comment>
<name>D3AG49_9FIRM</name>
<dbReference type="Pfam" id="PF12939">
    <property type="entry name" value="DUF3837"/>
    <property type="match status" value="1"/>
</dbReference>
<dbReference type="Gene3D" id="1.20.58.1400">
    <property type="entry name" value="Domain of unknown function DUF3837"/>
    <property type="match status" value="1"/>
</dbReference>
<evidence type="ECO:0000313" key="2">
    <source>
        <dbReference type="EMBL" id="EFC99213.1"/>
    </source>
</evidence>
<accession>D3AG49</accession>
<dbReference type="Proteomes" id="UP000004968">
    <property type="component" value="Unassembled WGS sequence"/>
</dbReference>
<evidence type="ECO:0000313" key="3">
    <source>
        <dbReference type="Proteomes" id="UP000004968"/>
    </source>
</evidence>
<dbReference type="AlphaFoldDB" id="D3AG49"/>
<dbReference type="EMBL" id="ACIO01000206">
    <property type="protein sequence ID" value="EFC99213.1"/>
    <property type="molecule type" value="Genomic_DNA"/>
</dbReference>
<feature type="domain" description="DUF3837" evidence="1">
    <location>
        <begin position="12"/>
        <end position="112"/>
    </location>
</feature>
<sequence length="113" mass="12871">MVRSGKQEENVMVFYINKQAVEIKTRFENAPLTSPNEACAAIGMLCKLYGLPIPEKREMVSEMKADLNAALKGRQAPSKFAEKIISLLDGYFKDDPVTDEIYELLKYSYEEQK</sequence>
<dbReference type="HOGENOM" id="CLU_2130050_0_0_9"/>
<organism evidence="2 3">
    <name type="scientific">Hungatella hathewayi DSM 13479</name>
    <dbReference type="NCBI Taxonomy" id="566550"/>
    <lineage>
        <taxon>Bacteria</taxon>
        <taxon>Bacillati</taxon>
        <taxon>Bacillota</taxon>
        <taxon>Clostridia</taxon>
        <taxon>Lachnospirales</taxon>
        <taxon>Lachnospiraceae</taxon>
        <taxon>Hungatella</taxon>
    </lineage>
</organism>
<proteinExistence type="predicted"/>
<dbReference type="InterPro" id="IPR038406">
    <property type="entry name" value="DUF3837_sf"/>
</dbReference>
<evidence type="ECO:0000259" key="1">
    <source>
        <dbReference type="Pfam" id="PF12939"/>
    </source>
</evidence>
<dbReference type="InterPro" id="IPR024212">
    <property type="entry name" value="DUF3837"/>
</dbReference>
<reference evidence="2 3" key="1">
    <citation type="submission" date="2010-01" db="EMBL/GenBank/DDBJ databases">
        <authorList>
            <person name="Weinstock G."/>
            <person name="Sodergren E."/>
            <person name="Clifton S."/>
            <person name="Fulton L."/>
            <person name="Fulton B."/>
            <person name="Courtney L."/>
            <person name="Fronick C."/>
            <person name="Harrison M."/>
            <person name="Strong C."/>
            <person name="Farmer C."/>
            <person name="Delahaunty K."/>
            <person name="Markovic C."/>
            <person name="Hall O."/>
            <person name="Minx P."/>
            <person name="Tomlinson C."/>
            <person name="Mitreva M."/>
            <person name="Nelson J."/>
            <person name="Hou S."/>
            <person name="Wollam A."/>
            <person name="Pepin K.H."/>
            <person name="Johnson M."/>
            <person name="Bhonagiri V."/>
            <person name="Nash W.E."/>
            <person name="Warren W."/>
            <person name="Chinwalla A."/>
            <person name="Mardis E.R."/>
            <person name="Wilson R.K."/>
        </authorList>
    </citation>
    <scope>NUCLEOTIDE SEQUENCE [LARGE SCALE GENOMIC DNA]</scope>
    <source>
        <strain evidence="2 3">DSM 13479</strain>
    </source>
</reference>
<gene>
    <name evidence="2" type="ORF">CLOSTHATH_02585</name>
</gene>